<feature type="non-terminal residue" evidence="2">
    <location>
        <position position="134"/>
    </location>
</feature>
<dbReference type="Proteomes" id="UP000765507">
    <property type="component" value="Unassembled WGS sequence"/>
</dbReference>
<evidence type="ECO:0000313" key="3">
    <source>
        <dbReference type="Proteomes" id="UP000765507"/>
    </source>
</evidence>
<proteinExistence type="predicted"/>
<accession>A0A8T1RVW5</accession>
<dbReference type="EMBL" id="JAHGAV010004177">
    <property type="protein sequence ID" value="KAG6920741.1"/>
    <property type="molecule type" value="Genomic_DNA"/>
</dbReference>
<sequence>HPRRGRPPGRPVPRGEQTAPRQPGHAGLPHAAPAEGRSEPRVPDGRAEPSPCLRPHTGGARHGQPHAPGHPGGHAAAVQERLFGPLSSPEMNSTRMSPTGCCLPDPLRSCVGTAATPLQALGSRKTGRFFPSLL</sequence>
<reference evidence="2 3" key="1">
    <citation type="journal article" date="2020" name="G3 (Bethesda)">
        <title>Draft Genome of the Common Snapping Turtle, Chelydra serpentina, a Model for Phenotypic Plasticity in Reptiles.</title>
        <authorList>
            <person name="Das D."/>
            <person name="Singh S.K."/>
            <person name="Bierstedt J."/>
            <person name="Erickson A."/>
            <person name="Galli G.L.J."/>
            <person name="Crossley D.A. 2nd"/>
            <person name="Rhen T."/>
        </authorList>
    </citation>
    <scope>NUCLEOTIDE SEQUENCE [LARGE SCALE GENOMIC DNA]</scope>
    <source>
        <strain evidence="2">KW</strain>
    </source>
</reference>
<name>A0A8T1RVW5_CHESE</name>
<feature type="compositionally biased region" description="Low complexity" evidence="1">
    <location>
        <begin position="23"/>
        <end position="34"/>
    </location>
</feature>
<evidence type="ECO:0000313" key="2">
    <source>
        <dbReference type="EMBL" id="KAG6920741.1"/>
    </source>
</evidence>
<feature type="compositionally biased region" description="Basic and acidic residues" evidence="1">
    <location>
        <begin position="36"/>
        <end position="47"/>
    </location>
</feature>
<keyword evidence="3" id="KW-1185">Reference proteome</keyword>
<comment type="caution">
    <text evidence="2">The sequence shown here is derived from an EMBL/GenBank/DDBJ whole genome shotgun (WGS) entry which is preliminary data.</text>
</comment>
<gene>
    <name evidence="2" type="ORF">G0U57_014361</name>
</gene>
<dbReference type="AlphaFoldDB" id="A0A8T1RVW5"/>
<feature type="compositionally biased region" description="Low complexity" evidence="1">
    <location>
        <begin position="65"/>
        <end position="77"/>
    </location>
</feature>
<feature type="region of interest" description="Disordered" evidence="1">
    <location>
        <begin position="1"/>
        <end position="99"/>
    </location>
</feature>
<evidence type="ECO:0000256" key="1">
    <source>
        <dbReference type="SAM" id="MobiDB-lite"/>
    </source>
</evidence>
<organism evidence="2 3">
    <name type="scientific">Chelydra serpentina</name>
    <name type="common">Snapping turtle</name>
    <name type="synonym">Testudo serpentina</name>
    <dbReference type="NCBI Taxonomy" id="8475"/>
    <lineage>
        <taxon>Eukaryota</taxon>
        <taxon>Metazoa</taxon>
        <taxon>Chordata</taxon>
        <taxon>Craniata</taxon>
        <taxon>Vertebrata</taxon>
        <taxon>Euteleostomi</taxon>
        <taxon>Archelosauria</taxon>
        <taxon>Testudinata</taxon>
        <taxon>Testudines</taxon>
        <taxon>Cryptodira</taxon>
        <taxon>Durocryptodira</taxon>
        <taxon>Americhelydia</taxon>
        <taxon>Chelydroidea</taxon>
        <taxon>Chelydridae</taxon>
        <taxon>Chelydra</taxon>
    </lineage>
</organism>
<protein>
    <submittedName>
        <fullName evidence="2">Rac GTPase-activating protein 1-like</fullName>
    </submittedName>
</protein>
<dbReference type="OrthoDB" id="2218807at2759"/>